<accession>A0A5C5Z1Q0</accession>
<dbReference type="AlphaFoldDB" id="A0A5C5Z1Q0"/>
<feature type="region of interest" description="Disordered" evidence="1">
    <location>
        <begin position="1"/>
        <end position="22"/>
    </location>
</feature>
<keyword evidence="3" id="KW-1185">Reference proteome</keyword>
<protein>
    <recommendedName>
        <fullName evidence="4">Ribbon-helix-helix protein CopG domain-containing protein</fullName>
    </recommendedName>
</protein>
<dbReference type="EMBL" id="SJPJ01000001">
    <property type="protein sequence ID" value="TWT81244.1"/>
    <property type="molecule type" value="Genomic_DNA"/>
</dbReference>
<name>A0A5C5Z1Q0_9BACT</name>
<proteinExistence type="predicted"/>
<evidence type="ECO:0000313" key="3">
    <source>
        <dbReference type="Proteomes" id="UP000315010"/>
    </source>
</evidence>
<evidence type="ECO:0000256" key="1">
    <source>
        <dbReference type="SAM" id="MobiDB-lite"/>
    </source>
</evidence>
<evidence type="ECO:0008006" key="4">
    <source>
        <dbReference type="Google" id="ProtNLM"/>
    </source>
</evidence>
<reference evidence="2 3" key="1">
    <citation type="submission" date="2019-02" db="EMBL/GenBank/DDBJ databases">
        <title>Deep-cultivation of Planctomycetes and their phenomic and genomic characterization uncovers novel biology.</title>
        <authorList>
            <person name="Wiegand S."/>
            <person name="Jogler M."/>
            <person name="Boedeker C."/>
            <person name="Pinto D."/>
            <person name="Vollmers J."/>
            <person name="Rivas-Marin E."/>
            <person name="Kohn T."/>
            <person name="Peeters S.H."/>
            <person name="Heuer A."/>
            <person name="Rast P."/>
            <person name="Oberbeckmann S."/>
            <person name="Bunk B."/>
            <person name="Jeske O."/>
            <person name="Meyerdierks A."/>
            <person name="Storesund J.E."/>
            <person name="Kallscheuer N."/>
            <person name="Luecker S."/>
            <person name="Lage O.M."/>
            <person name="Pohl T."/>
            <person name="Merkel B.J."/>
            <person name="Hornburger P."/>
            <person name="Mueller R.-W."/>
            <person name="Bruemmer F."/>
            <person name="Labrenz M."/>
            <person name="Spormann A.M."/>
            <person name="Op Den Camp H."/>
            <person name="Overmann J."/>
            <person name="Amann R."/>
            <person name="Jetten M.S.M."/>
            <person name="Mascher T."/>
            <person name="Medema M.H."/>
            <person name="Devos D.P."/>
            <person name="Kaster A.-K."/>
            <person name="Ovreas L."/>
            <person name="Rohde M."/>
            <person name="Galperin M.Y."/>
            <person name="Jogler C."/>
        </authorList>
    </citation>
    <scope>NUCLEOTIDE SEQUENCE [LARGE SCALE GENOMIC DNA]</scope>
    <source>
        <strain evidence="2 3">CA13</strain>
    </source>
</reference>
<comment type="caution">
    <text evidence="2">The sequence shown here is derived from an EMBL/GenBank/DDBJ whole genome shotgun (WGS) entry which is preliminary data.</text>
</comment>
<dbReference type="Proteomes" id="UP000315010">
    <property type="component" value="Unassembled WGS sequence"/>
</dbReference>
<gene>
    <name evidence="2" type="ORF">CA13_26950</name>
</gene>
<organism evidence="2 3">
    <name type="scientific">Novipirellula herctigrandis</name>
    <dbReference type="NCBI Taxonomy" id="2527986"/>
    <lineage>
        <taxon>Bacteria</taxon>
        <taxon>Pseudomonadati</taxon>
        <taxon>Planctomycetota</taxon>
        <taxon>Planctomycetia</taxon>
        <taxon>Pirellulales</taxon>
        <taxon>Pirellulaceae</taxon>
        <taxon>Novipirellula</taxon>
    </lineage>
</organism>
<evidence type="ECO:0000313" key="2">
    <source>
        <dbReference type="EMBL" id="TWT81244.1"/>
    </source>
</evidence>
<sequence length="68" mass="7726">MTKAVDRKSGISRRGRPARDPKLIRRNRVVTLLTDAELEKLTGVADREEKSVSALVHEVVSKFLKRLK</sequence>